<dbReference type="Proteomes" id="UP000003490">
    <property type="component" value="Unassembled WGS sequence"/>
</dbReference>
<accession>A7VTX2</accession>
<proteinExistence type="predicted"/>
<gene>
    <name evidence="1" type="ORF">CLOLEP_02016</name>
</gene>
<organism evidence="1 2">
    <name type="scientific">[Clostridium] leptum DSM 753</name>
    <dbReference type="NCBI Taxonomy" id="428125"/>
    <lineage>
        <taxon>Bacteria</taxon>
        <taxon>Bacillati</taxon>
        <taxon>Bacillota</taxon>
        <taxon>Clostridia</taxon>
        <taxon>Eubacteriales</taxon>
        <taxon>Oscillospiraceae</taxon>
        <taxon>Oscillospiraceae incertae sedis</taxon>
    </lineage>
</organism>
<dbReference type="EMBL" id="ABCB02000018">
    <property type="protein sequence ID" value="EDO61618.1"/>
    <property type="molecule type" value="Genomic_DNA"/>
</dbReference>
<dbReference type="AlphaFoldDB" id="A7VTX2"/>
<name>A7VTX2_9FIRM</name>
<reference evidence="1 2" key="2">
    <citation type="submission" date="2007-08" db="EMBL/GenBank/DDBJ databases">
        <authorList>
            <person name="Fulton L."/>
            <person name="Clifton S."/>
            <person name="Fulton B."/>
            <person name="Xu J."/>
            <person name="Minx P."/>
            <person name="Pepin K.H."/>
            <person name="Johnson M."/>
            <person name="Thiruvilangam P."/>
            <person name="Bhonagiri V."/>
            <person name="Nash W.E."/>
            <person name="Wang C."/>
            <person name="Mardis E.R."/>
            <person name="Wilson R.K."/>
        </authorList>
    </citation>
    <scope>NUCLEOTIDE SEQUENCE [LARGE SCALE GENOMIC DNA]</scope>
    <source>
        <strain evidence="1 2">DSM 753</strain>
    </source>
</reference>
<evidence type="ECO:0000313" key="1">
    <source>
        <dbReference type="EMBL" id="EDO61618.1"/>
    </source>
</evidence>
<sequence length="39" mass="4656">MKELFTNERMEVYCRKDRLLRKKTGLSYLKSADCIKSSL</sequence>
<comment type="caution">
    <text evidence="1">The sequence shown here is derived from an EMBL/GenBank/DDBJ whole genome shotgun (WGS) entry which is preliminary data.</text>
</comment>
<reference evidence="1 2" key="1">
    <citation type="submission" date="2007-08" db="EMBL/GenBank/DDBJ databases">
        <title>Draft genome sequence of Clostridium leptum (DSM 753).</title>
        <authorList>
            <person name="Sudarsanam P."/>
            <person name="Ley R."/>
            <person name="Guruge J."/>
            <person name="Turnbaugh P.J."/>
            <person name="Mahowald M."/>
            <person name="Liep D."/>
            <person name="Gordon J."/>
        </authorList>
    </citation>
    <scope>NUCLEOTIDE SEQUENCE [LARGE SCALE GENOMIC DNA]</scope>
    <source>
        <strain evidence="1 2">DSM 753</strain>
    </source>
</reference>
<dbReference type="HOGENOM" id="CLU_3307400_0_0_9"/>
<protein>
    <submittedName>
        <fullName evidence="1">Uncharacterized protein</fullName>
    </submittedName>
</protein>
<evidence type="ECO:0000313" key="2">
    <source>
        <dbReference type="Proteomes" id="UP000003490"/>
    </source>
</evidence>